<sequence length="147" mass="16203">MHITSYLATLLALAPATVYGKEPRCKQALITYRVKCTPSKLECEAGEAPLTEALRKDLAETASRWVAWTNIWENAGPCGGFCNAPYKKAVPPFLGSTWMMDCYAARMHNVVELTSPSVPPTIERDSEAQKCIDIPCRGPCQFVFGKC</sequence>
<accession>A0A517KWW4</accession>
<feature type="signal peptide" evidence="1">
    <location>
        <begin position="1"/>
        <end position="20"/>
    </location>
</feature>
<feature type="chain" id="PRO_5021979928" description="Secreted protein" evidence="1">
    <location>
        <begin position="21"/>
        <end position="147"/>
    </location>
</feature>
<evidence type="ECO:0008006" key="4">
    <source>
        <dbReference type="Google" id="ProtNLM"/>
    </source>
</evidence>
<reference evidence="2 3" key="1">
    <citation type="submission" date="2019-07" db="EMBL/GenBank/DDBJ databases">
        <title>Finished genome of Venturia effusa.</title>
        <authorList>
            <person name="Young C.A."/>
            <person name="Cox M.P."/>
            <person name="Ganley A.R.D."/>
            <person name="David W.J."/>
        </authorList>
    </citation>
    <scope>NUCLEOTIDE SEQUENCE [LARGE SCALE GENOMIC DNA]</scope>
    <source>
        <strain evidence="3">albino</strain>
    </source>
</reference>
<protein>
    <recommendedName>
        <fullName evidence="4">Secreted protein</fullName>
    </recommendedName>
</protein>
<name>A0A517KWW4_9PEZI</name>
<organism evidence="2 3">
    <name type="scientific">Venturia effusa</name>
    <dbReference type="NCBI Taxonomy" id="50376"/>
    <lineage>
        <taxon>Eukaryota</taxon>
        <taxon>Fungi</taxon>
        <taxon>Dikarya</taxon>
        <taxon>Ascomycota</taxon>
        <taxon>Pezizomycotina</taxon>
        <taxon>Dothideomycetes</taxon>
        <taxon>Pleosporomycetidae</taxon>
        <taxon>Venturiales</taxon>
        <taxon>Venturiaceae</taxon>
        <taxon>Venturia</taxon>
    </lineage>
</organism>
<dbReference type="AlphaFoldDB" id="A0A517KWW4"/>
<dbReference type="Proteomes" id="UP000316270">
    <property type="component" value="Chromosome 1"/>
</dbReference>
<keyword evidence="1" id="KW-0732">Signal</keyword>
<gene>
    <name evidence="2" type="ORF">FKW77_007950</name>
</gene>
<keyword evidence="3" id="KW-1185">Reference proteome</keyword>
<evidence type="ECO:0000256" key="1">
    <source>
        <dbReference type="SAM" id="SignalP"/>
    </source>
</evidence>
<dbReference type="EMBL" id="CP042185">
    <property type="protein sequence ID" value="QDS67873.1"/>
    <property type="molecule type" value="Genomic_DNA"/>
</dbReference>
<proteinExistence type="predicted"/>
<evidence type="ECO:0000313" key="3">
    <source>
        <dbReference type="Proteomes" id="UP000316270"/>
    </source>
</evidence>
<evidence type="ECO:0000313" key="2">
    <source>
        <dbReference type="EMBL" id="QDS67873.1"/>
    </source>
</evidence>